<reference evidence="1" key="1">
    <citation type="submission" date="2019-02" db="EMBL/GenBank/DDBJ databases">
        <authorList>
            <person name="Gruber-Vodicka R. H."/>
            <person name="Seah K. B. B."/>
        </authorList>
    </citation>
    <scope>NUCLEOTIDE SEQUENCE</scope>
    <source>
        <strain evidence="1">BECK_DK47</strain>
    </source>
</reference>
<gene>
    <name evidence="1" type="ORF">BECKDK2373B_GA0170837_10892</name>
</gene>
<protein>
    <submittedName>
        <fullName evidence="1">Uncharacterized protein</fullName>
    </submittedName>
</protein>
<organism evidence="1">
    <name type="scientific">Candidatus Kentrum sp. DK</name>
    <dbReference type="NCBI Taxonomy" id="2126562"/>
    <lineage>
        <taxon>Bacteria</taxon>
        <taxon>Pseudomonadati</taxon>
        <taxon>Pseudomonadota</taxon>
        <taxon>Gammaproteobacteria</taxon>
        <taxon>Candidatus Kentrum</taxon>
    </lineage>
</organism>
<proteinExistence type="predicted"/>
<dbReference type="EMBL" id="CAADEX010000089">
    <property type="protein sequence ID" value="VFJ60040.1"/>
    <property type="molecule type" value="Genomic_DNA"/>
</dbReference>
<accession>A0A450T0W6</accession>
<name>A0A450T0W6_9GAMM</name>
<sequence>MVGSYYKTTIQRPKIVRAGGRQGTFFIRWGDAAQRDRFFTTPTKKLLDEAAALSPRSGFIQPFKLFDGGGLFLLVTPKGRKW</sequence>
<dbReference type="AlphaFoldDB" id="A0A450T0W6"/>
<evidence type="ECO:0000313" key="1">
    <source>
        <dbReference type="EMBL" id="VFJ60040.1"/>
    </source>
</evidence>